<dbReference type="GO" id="GO:0000176">
    <property type="term" value="C:nuclear exosome (RNase complex)"/>
    <property type="evidence" value="ECO:0007669"/>
    <property type="project" value="TreeGrafter"/>
</dbReference>
<evidence type="ECO:0000259" key="7">
    <source>
        <dbReference type="SMART" id="SM00955"/>
    </source>
</evidence>
<dbReference type="GO" id="GO:0000177">
    <property type="term" value="C:cytoplasmic exosome (RNase complex)"/>
    <property type="evidence" value="ECO:0007669"/>
    <property type="project" value="TreeGrafter"/>
</dbReference>
<reference evidence="9 10" key="2">
    <citation type="submission" date="2024-05" db="EMBL/GenBank/DDBJ databases">
        <authorList>
            <person name="Chen Y."/>
            <person name="Shah S."/>
            <person name="Dougan E. K."/>
            <person name="Thang M."/>
            <person name="Chan C."/>
        </authorList>
    </citation>
    <scope>NUCLEOTIDE SEQUENCE [LARGE SCALE GENOMIC DNA]</scope>
</reference>
<dbReference type="Gene3D" id="2.40.50.700">
    <property type="match status" value="1"/>
</dbReference>
<dbReference type="GO" id="GO:0003723">
    <property type="term" value="F:RNA binding"/>
    <property type="evidence" value="ECO:0007669"/>
    <property type="project" value="InterPro"/>
</dbReference>
<evidence type="ECO:0000313" key="9">
    <source>
        <dbReference type="EMBL" id="CAL4790987.1"/>
    </source>
</evidence>
<keyword evidence="5" id="KW-0175">Coiled coil</keyword>
<evidence type="ECO:0000256" key="1">
    <source>
        <dbReference type="ARBA" id="ARBA00004123"/>
    </source>
</evidence>
<keyword evidence="4" id="KW-0539">Nucleus</keyword>
<dbReference type="GO" id="GO:0071031">
    <property type="term" value="P:nuclear mRNA surveillance of mRNA 3'-end processing"/>
    <property type="evidence" value="ECO:0007669"/>
    <property type="project" value="TreeGrafter"/>
</dbReference>
<dbReference type="GO" id="GO:0004519">
    <property type="term" value="F:endonuclease activity"/>
    <property type="evidence" value="ECO:0007669"/>
    <property type="project" value="TreeGrafter"/>
</dbReference>
<dbReference type="InterPro" id="IPR029063">
    <property type="entry name" value="SAM-dependent_MTases_sf"/>
</dbReference>
<feature type="coiled-coil region" evidence="5">
    <location>
        <begin position="295"/>
        <end position="322"/>
    </location>
</feature>
<dbReference type="SMART" id="SM00955">
    <property type="entry name" value="RNB"/>
    <property type="match status" value="1"/>
</dbReference>
<evidence type="ECO:0000313" key="8">
    <source>
        <dbReference type="EMBL" id="CAI4003675.1"/>
    </source>
</evidence>
<feature type="compositionally biased region" description="Basic and acidic residues" evidence="6">
    <location>
        <begin position="855"/>
        <end position="872"/>
    </location>
</feature>
<dbReference type="Pfam" id="PF00773">
    <property type="entry name" value="RNB"/>
    <property type="match status" value="1"/>
</dbReference>
<dbReference type="Gene3D" id="2.40.50.690">
    <property type="match status" value="1"/>
</dbReference>
<dbReference type="PANTHER" id="PTHR23355:SF35">
    <property type="entry name" value="EXOSOME COMPLEX EXONUCLEASE RRP44"/>
    <property type="match status" value="1"/>
</dbReference>
<evidence type="ECO:0000256" key="2">
    <source>
        <dbReference type="ARBA" id="ARBA00022552"/>
    </source>
</evidence>
<dbReference type="EMBL" id="CAMXCT020003312">
    <property type="protein sequence ID" value="CAL1157050.1"/>
    <property type="molecule type" value="Genomic_DNA"/>
</dbReference>
<comment type="caution">
    <text evidence="8">The sequence shown here is derived from an EMBL/GenBank/DDBJ whole genome shotgun (WGS) entry which is preliminary data.</text>
</comment>
<evidence type="ECO:0000256" key="6">
    <source>
        <dbReference type="SAM" id="MobiDB-lite"/>
    </source>
</evidence>
<organism evidence="8">
    <name type="scientific">Cladocopium goreaui</name>
    <dbReference type="NCBI Taxonomy" id="2562237"/>
    <lineage>
        <taxon>Eukaryota</taxon>
        <taxon>Sar</taxon>
        <taxon>Alveolata</taxon>
        <taxon>Dinophyceae</taxon>
        <taxon>Suessiales</taxon>
        <taxon>Symbiodiniaceae</taxon>
        <taxon>Cladocopium</taxon>
    </lineage>
</organism>
<dbReference type="SUPFAM" id="SSF50249">
    <property type="entry name" value="Nucleic acid-binding proteins"/>
    <property type="match status" value="3"/>
</dbReference>
<name>A0A9P1D651_9DINO</name>
<feature type="region of interest" description="Disordered" evidence="6">
    <location>
        <begin position="1599"/>
        <end position="1624"/>
    </location>
</feature>
<dbReference type="EMBL" id="CAMXCT030003312">
    <property type="protein sequence ID" value="CAL4790987.1"/>
    <property type="molecule type" value="Genomic_DNA"/>
</dbReference>
<dbReference type="OrthoDB" id="372421at2759"/>
<comment type="subcellular location">
    <subcellularLocation>
        <location evidence="1">Nucleus</location>
    </subcellularLocation>
</comment>
<keyword evidence="9" id="KW-0378">Hydrolase</keyword>
<dbReference type="InterPro" id="IPR033770">
    <property type="entry name" value="RRP44_S1"/>
</dbReference>
<dbReference type="InterPro" id="IPR001900">
    <property type="entry name" value="RNase_II/R"/>
</dbReference>
<evidence type="ECO:0000256" key="4">
    <source>
        <dbReference type="ARBA" id="ARBA00023242"/>
    </source>
</evidence>
<dbReference type="GO" id="GO:0016075">
    <property type="term" value="P:rRNA catabolic process"/>
    <property type="evidence" value="ECO:0007669"/>
    <property type="project" value="TreeGrafter"/>
</dbReference>
<gene>
    <name evidence="8" type="ORF">C1SCF055_LOCUS29522</name>
</gene>
<keyword evidence="3" id="KW-0271">Exosome</keyword>
<evidence type="ECO:0000256" key="5">
    <source>
        <dbReference type="SAM" id="Coils"/>
    </source>
</evidence>
<dbReference type="Pfam" id="PF17849">
    <property type="entry name" value="OB_Dis3"/>
    <property type="match status" value="1"/>
</dbReference>
<keyword evidence="2" id="KW-0698">rRNA processing</keyword>
<evidence type="ECO:0000256" key="3">
    <source>
        <dbReference type="ARBA" id="ARBA00022835"/>
    </source>
</evidence>
<keyword evidence="9" id="KW-0540">Nuclease</keyword>
<dbReference type="InterPro" id="IPR050180">
    <property type="entry name" value="RNR_Ribonuclease"/>
</dbReference>
<dbReference type="SUPFAM" id="SSF53335">
    <property type="entry name" value="S-adenosyl-L-methionine-dependent methyltransferases"/>
    <property type="match status" value="1"/>
</dbReference>
<protein>
    <submittedName>
        <fullName evidence="9">Exosome complex exonuclease RRP44 (Protein DI S3 homolog) (Ribosomal RNA-processing protein 44)</fullName>
    </submittedName>
</protein>
<dbReference type="Gene3D" id="2.40.50.140">
    <property type="entry name" value="Nucleic acid-binding proteins"/>
    <property type="match status" value="1"/>
</dbReference>
<sequence>MPAEGLVVGAVVYALENLTVSEGNCSKVVVRWGAKGEILELLKDAQYLVNFPETVLVSPHLAVSEDQIALEPPEFRQGQWVQLAREIQFRSKRVMRDGQPGVVRDLRVDVESVVLRLAPVGAVDSFDLSVSPSDLKPMQGLPANYVNAGACLLHGGFVPGDMVFALKDIVVQTESGTSVAVGCGDVGMVFGDAISAEARQKGELLIRFEARQDLGNPVYLNVNPKSLSRSPLLGAGRHVELTKPLRFADGTVMESGTVGVVVQSINDGYDADIIQVLDGTKERSFQPVADAFVMVKESKLGKAELEARLQELETLAKMNDDAGKTRRNVSMLDQNLWAICGFGSGLNISFLTHQSKWPRLGSLSADSRCLTLKPASREGFDGTLGGESTVCFDHQALVTDETRVAPYAAAIRGVAAGRKVLDIGTGPVCFLARLCLRAGASEADAAESSDASVQRAVECFRAEAKGHTSERFLPDWAMLKVASLEEGEEVHVTVENGTHGTNGTNGTAQKLRLLRGLSTELPLPKGYNMLVHEIMGDMAGNEDAALVLHDIHERGLLAPDCVVVPRSSSTLLAPTDVLKRSTMETLIHRLGHCGDATITPRTRYSARRFPPSALLAKPQALEFLDFQKGPELFQQRNLEFRTSREGFLDGVHMHLHVDLDDSNCIDVLDAHSKPDEDSSWNTLYLRLLAEPVHLSAHSRVLCRCTADLRQRPARYSLALLVGEARLDQLGCQKDPKSPEIQDEVLICCTQEGAEVELSDFEWREGMLLILLTASQALKQSNVPDVCIGVERHKTPTLHPFTVGAHGSSSSSSSRHRPACVAACLVALGRSTCRLRRRAVEAPTKSAPRRRRRRVAPREEPAEPEVKAAEKSKSGFPSHLRAGQLTAGLKSGQFLIGRLRCPKTIYLGLVFVPDCGEFVVKGSKAMNRAVDGDLVVIERLTDLQEKQYDKSAATMRHGKVSEAEEVAQVLRDSTQAESNQEKPNARVVAIRQRSQREIGGCIYDISDLQDAEEIQKYEGVEEDDVILVPANKRFPHLLLNRSEVQRQMSGVKNLKDKRVTAVLTNWQQSWQLPRGRFHRLVGNAGELETETEIILNEYDVKDEPFSKEVLNCLPPADFQVTDELIKEQKRKDFRDLCVFSIDPPGCEDVDDALSCVKLKNGNFSVGVHIADVTNFVKPGSPLDREAAERATSVYLVNRRVDMLPRLLTTDICSLRCDGKDRVCFSAIFEMSPDAKVLKTFFTKGVIRSRAALSYKEAQERLDAKTDDEIGQALQHLAALARQLRERRFQDGAIELESGELKFELDTNTQLPTNVFQYETHFTNNLIEEFMLLANRQVAQEISSVWSKLSLLRRHPPPKENFMSSLVELLEASGVKDFTYGNNKELQDSLNKVEKADDPFFNRLVRIMTTRCMEEALYFCTGQEQRKDWKHFGLAMDQYTHFTSPIRRYADCVVHRFLSAAQGFEALPRVLREDKEIVDCCAHLNYKNKNARDADRASVEFHLYQFFQQRGAVVSEGVVMRVVREGISVAVEEFGAEGIAELEEKSWGVLPEKQLLYGRPRTKFQGFQINVFDRVVVKIEADKDDLTKRRLKFTFLGMPSHLPDGSQAPMPEVADKEAQPPESSQS</sequence>
<evidence type="ECO:0000313" key="10">
    <source>
        <dbReference type="Proteomes" id="UP001152797"/>
    </source>
</evidence>
<dbReference type="Proteomes" id="UP001152797">
    <property type="component" value="Unassembled WGS sequence"/>
</dbReference>
<dbReference type="PANTHER" id="PTHR23355">
    <property type="entry name" value="RIBONUCLEASE"/>
    <property type="match status" value="1"/>
</dbReference>
<accession>A0A9P1D651</accession>
<feature type="domain" description="RNB" evidence="7">
    <location>
        <begin position="1129"/>
        <end position="1462"/>
    </location>
</feature>
<dbReference type="Gene3D" id="3.40.50.150">
    <property type="entry name" value="Vaccinia Virus protein VP39"/>
    <property type="match status" value="1"/>
</dbReference>
<dbReference type="InterPro" id="IPR041505">
    <property type="entry name" value="Dis3_CSD2"/>
</dbReference>
<dbReference type="GO" id="GO:0006364">
    <property type="term" value="P:rRNA processing"/>
    <property type="evidence" value="ECO:0007669"/>
    <property type="project" value="UniProtKB-KW"/>
</dbReference>
<dbReference type="EMBL" id="CAMXCT010003312">
    <property type="protein sequence ID" value="CAI4003675.1"/>
    <property type="molecule type" value="Genomic_DNA"/>
</dbReference>
<dbReference type="Pfam" id="PF17215">
    <property type="entry name" value="Rrp44_S1"/>
    <property type="match status" value="1"/>
</dbReference>
<dbReference type="GO" id="GO:0000175">
    <property type="term" value="F:3'-5'-RNA exonuclease activity"/>
    <property type="evidence" value="ECO:0007669"/>
    <property type="project" value="TreeGrafter"/>
</dbReference>
<dbReference type="InterPro" id="IPR022966">
    <property type="entry name" value="RNase_II/R_CS"/>
</dbReference>
<feature type="region of interest" description="Disordered" evidence="6">
    <location>
        <begin position="838"/>
        <end position="878"/>
    </location>
</feature>
<dbReference type="PROSITE" id="PS01175">
    <property type="entry name" value="RIBONUCLEASE_II"/>
    <property type="match status" value="1"/>
</dbReference>
<dbReference type="InterPro" id="IPR012340">
    <property type="entry name" value="NA-bd_OB-fold"/>
</dbReference>
<keyword evidence="9" id="KW-0269">Exonuclease</keyword>
<keyword evidence="10" id="KW-1185">Reference proteome</keyword>
<reference evidence="8" key="1">
    <citation type="submission" date="2022-10" db="EMBL/GenBank/DDBJ databases">
        <authorList>
            <person name="Chen Y."/>
            <person name="Dougan E. K."/>
            <person name="Chan C."/>
            <person name="Rhodes N."/>
            <person name="Thang M."/>
        </authorList>
    </citation>
    <scope>NUCLEOTIDE SEQUENCE</scope>
</reference>
<proteinExistence type="predicted"/>